<dbReference type="AlphaFoldDB" id="A0A2U1TCM2"/>
<evidence type="ECO:0000259" key="5">
    <source>
        <dbReference type="PROSITE" id="PS51078"/>
    </source>
</evidence>
<keyword evidence="7" id="KW-1185">Reference proteome</keyword>
<dbReference type="PROSITE" id="PS51078">
    <property type="entry name" value="ICLR_ED"/>
    <property type="match status" value="1"/>
</dbReference>
<comment type="caution">
    <text evidence="6">The sequence shown here is derived from an EMBL/GenBank/DDBJ whole genome shotgun (WGS) entry which is preliminary data.</text>
</comment>
<dbReference type="SUPFAM" id="SSF46785">
    <property type="entry name" value="Winged helix' DNA-binding domain"/>
    <property type="match status" value="1"/>
</dbReference>
<evidence type="ECO:0008006" key="8">
    <source>
        <dbReference type="Google" id="ProtNLM"/>
    </source>
</evidence>
<organism evidence="6 7">
    <name type="scientific">Mycetocola zhujimingii</name>
    <dbReference type="NCBI Taxonomy" id="2079792"/>
    <lineage>
        <taxon>Bacteria</taxon>
        <taxon>Bacillati</taxon>
        <taxon>Actinomycetota</taxon>
        <taxon>Actinomycetes</taxon>
        <taxon>Micrococcales</taxon>
        <taxon>Microbacteriaceae</taxon>
        <taxon>Mycetocola</taxon>
    </lineage>
</organism>
<evidence type="ECO:0000259" key="4">
    <source>
        <dbReference type="PROSITE" id="PS51077"/>
    </source>
</evidence>
<dbReference type="GO" id="GO:0045892">
    <property type="term" value="P:negative regulation of DNA-templated transcription"/>
    <property type="evidence" value="ECO:0007669"/>
    <property type="project" value="TreeGrafter"/>
</dbReference>
<sequence length="221" mass="23075">MTDGAGRGDELFGVLDRMTVIFDAFDDGRGLGLSELASRAGLPKSTVSRIVSGLVRQRYLERDGKLIYLGLRLFELGQMAEVPRELRAAALPVMADLRTVTGETVHLAVPEGDRMVCIAIMRGRGSPADVSCIGASVPVRSSAWGAATLAPAAGVATRVDEPDPGFTWVAGAICPADSGAIAALSLCGPSAGFDVDHAAARIDEAARAVERRLALRAHPTP</sequence>
<dbReference type="Gene3D" id="3.30.450.40">
    <property type="match status" value="2"/>
</dbReference>
<evidence type="ECO:0000256" key="3">
    <source>
        <dbReference type="ARBA" id="ARBA00023163"/>
    </source>
</evidence>
<dbReference type="InterPro" id="IPR014757">
    <property type="entry name" value="Tscrpt_reg_IclR_C"/>
</dbReference>
<gene>
    <name evidence="6" type="ORF">DF223_10245</name>
</gene>
<dbReference type="InterPro" id="IPR036390">
    <property type="entry name" value="WH_DNA-bd_sf"/>
</dbReference>
<dbReference type="Pfam" id="PF01614">
    <property type="entry name" value="IclR_C"/>
    <property type="match status" value="1"/>
</dbReference>
<keyword evidence="1" id="KW-0805">Transcription regulation</keyword>
<accession>A0A2U1TCM2</accession>
<dbReference type="Proteomes" id="UP000244962">
    <property type="component" value="Unassembled WGS sequence"/>
</dbReference>
<dbReference type="PANTHER" id="PTHR30136">
    <property type="entry name" value="HELIX-TURN-HELIX TRANSCRIPTIONAL REGULATOR, ICLR FAMILY"/>
    <property type="match status" value="1"/>
</dbReference>
<reference evidence="7" key="1">
    <citation type="submission" date="2018-04" db="EMBL/GenBank/DDBJ databases">
        <authorList>
            <person name="Liu S."/>
            <person name="Wang Z."/>
            <person name="Li J."/>
        </authorList>
    </citation>
    <scope>NUCLEOTIDE SEQUENCE [LARGE SCALE GENOMIC DNA]</scope>
    <source>
        <strain evidence="7">622</strain>
    </source>
</reference>
<evidence type="ECO:0000313" key="6">
    <source>
        <dbReference type="EMBL" id="PWC06639.1"/>
    </source>
</evidence>
<protein>
    <recommendedName>
        <fullName evidence="8">IclR family transcriptional regulator</fullName>
    </recommendedName>
</protein>
<dbReference type="PROSITE" id="PS51077">
    <property type="entry name" value="HTH_ICLR"/>
    <property type="match status" value="1"/>
</dbReference>
<evidence type="ECO:0000313" key="7">
    <source>
        <dbReference type="Proteomes" id="UP000244962"/>
    </source>
</evidence>
<dbReference type="GO" id="GO:0003677">
    <property type="term" value="F:DNA binding"/>
    <property type="evidence" value="ECO:0007669"/>
    <property type="project" value="UniProtKB-KW"/>
</dbReference>
<dbReference type="SMART" id="SM00346">
    <property type="entry name" value="HTH_ICLR"/>
    <property type="match status" value="1"/>
</dbReference>
<evidence type="ECO:0000256" key="1">
    <source>
        <dbReference type="ARBA" id="ARBA00023015"/>
    </source>
</evidence>
<dbReference type="InterPro" id="IPR050707">
    <property type="entry name" value="HTH_MetabolicPath_Reg"/>
</dbReference>
<dbReference type="Pfam" id="PF09339">
    <property type="entry name" value="HTH_IclR"/>
    <property type="match status" value="1"/>
</dbReference>
<dbReference type="PANTHER" id="PTHR30136:SF24">
    <property type="entry name" value="HTH-TYPE TRANSCRIPTIONAL REPRESSOR ALLR"/>
    <property type="match status" value="1"/>
</dbReference>
<dbReference type="InterPro" id="IPR029016">
    <property type="entry name" value="GAF-like_dom_sf"/>
</dbReference>
<dbReference type="Gene3D" id="1.10.10.10">
    <property type="entry name" value="Winged helix-like DNA-binding domain superfamily/Winged helix DNA-binding domain"/>
    <property type="match status" value="1"/>
</dbReference>
<dbReference type="EMBL" id="QEFB01000011">
    <property type="protein sequence ID" value="PWC06639.1"/>
    <property type="molecule type" value="Genomic_DNA"/>
</dbReference>
<name>A0A2U1TCM2_9MICO</name>
<feature type="domain" description="IclR-ED" evidence="5">
    <location>
        <begin position="72"/>
        <end position="221"/>
    </location>
</feature>
<dbReference type="RefSeq" id="WP_108963085.1">
    <property type="nucleotide sequence ID" value="NZ_QEFB01000011.1"/>
</dbReference>
<keyword evidence="3" id="KW-0804">Transcription</keyword>
<dbReference type="InterPro" id="IPR005471">
    <property type="entry name" value="Tscrpt_reg_IclR_N"/>
</dbReference>
<proteinExistence type="predicted"/>
<dbReference type="GO" id="GO:0003700">
    <property type="term" value="F:DNA-binding transcription factor activity"/>
    <property type="evidence" value="ECO:0007669"/>
    <property type="project" value="TreeGrafter"/>
</dbReference>
<dbReference type="InterPro" id="IPR036388">
    <property type="entry name" value="WH-like_DNA-bd_sf"/>
</dbReference>
<evidence type="ECO:0000256" key="2">
    <source>
        <dbReference type="ARBA" id="ARBA00023125"/>
    </source>
</evidence>
<dbReference type="SUPFAM" id="SSF55781">
    <property type="entry name" value="GAF domain-like"/>
    <property type="match status" value="1"/>
</dbReference>
<feature type="domain" description="HTH iclR-type" evidence="4">
    <location>
        <begin position="12"/>
        <end position="71"/>
    </location>
</feature>
<keyword evidence="2" id="KW-0238">DNA-binding</keyword>